<dbReference type="KEGG" id="osn:115213221"/>
<dbReference type="AlphaFoldDB" id="A0A6P7SIH7"/>
<evidence type="ECO:0000256" key="2">
    <source>
        <dbReference type="ARBA" id="ARBA00022490"/>
    </source>
</evidence>
<keyword evidence="9" id="KW-1185">Reference proteome</keyword>
<dbReference type="Proteomes" id="UP000515154">
    <property type="component" value="Linkage group LG6"/>
</dbReference>
<organism evidence="9 10">
    <name type="scientific">Octopus sinensis</name>
    <name type="common">East Asian common octopus</name>
    <dbReference type="NCBI Taxonomy" id="2607531"/>
    <lineage>
        <taxon>Eukaryota</taxon>
        <taxon>Metazoa</taxon>
        <taxon>Spiralia</taxon>
        <taxon>Lophotrochozoa</taxon>
        <taxon>Mollusca</taxon>
        <taxon>Cephalopoda</taxon>
        <taxon>Coleoidea</taxon>
        <taxon>Octopodiformes</taxon>
        <taxon>Octopoda</taxon>
        <taxon>Incirrata</taxon>
        <taxon>Octopodidae</taxon>
        <taxon>Octopus</taxon>
    </lineage>
</organism>
<evidence type="ECO:0000256" key="4">
    <source>
        <dbReference type="ARBA" id="ARBA00022701"/>
    </source>
</evidence>
<keyword evidence="2" id="KW-0963">Cytoplasm</keyword>
<evidence type="ECO:0000256" key="3">
    <source>
        <dbReference type="ARBA" id="ARBA00022553"/>
    </source>
</evidence>
<reference evidence="10" key="1">
    <citation type="submission" date="2025-08" db="UniProtKB">
        <authorList>
            <consortium name="RefSeq"/>
        </authorList>
    </citation>
    <scope>IDENTIFICATION</scope>
</reference>
<keyword evidence="3" id="KW-0597">Phosphoprotein</keyword>
<dbReference type="GO" id="GO:0005874">
    <property type="term" value="C:microtubule"/>
    <property type="evidence" value="ECO:0007669"/>
    <property type="project" value="UniProtKB-KW"/>
</dbReference>
<dbReference type="PANTHER" id="PTHR34252:SF1">
    <property type="entry name" value="CENTRIOLAR SATELLITE-ASSOCIATED TUBULIN POLYGLUTAMYLASE COMPLEX REGULATOR 1"/>
    <property type="match status" value="1"/>
</dbReference>
<evidence type="ECO:0000313" key="9">
    <source>
        <dbReference type="Proteomes" id="UP000515154"/>
    </source>
</evidence>
<name>A0A6P7SIH7_9MOLL</name>
<dbReference type="GO" id="GO:0034451">
    <property type="term" value="C:centriolar satellite"/>
    <property type="evidence" value="ECO:0007669"/>
    <property type="project" value="UniProtKB-SubCell"/>
</dbReference>
<gene>
    <name evidence="10" type="primary">LOC115213221</name>
</gene>
<comment type="similarity">
    <text evidence="6">Belongs to the CSTPP1 family.</text>
</comment>
<keyword evidence="4" id="KW-0493">Microtubule</keyword>
<keyword evidence="5" id="KW-0206">Cytoskeleton</keyword>
<evidence type="ECO:0000256" key="8">
    <source>
        <dbReference type="ARBA" id="ARBA00045673"/>
    </source>
</evidence>
<evidence type="ECO:0000256" key="7">
    <source>
        <dbReference type="ARBA" id="ARBA00033769"/>
    </source>
</evidence>
<comment type="subcellular location">
    <subcellularLocation>
        <location evidence="1">Cytoplasm</location>
        <location evidence="1">Cytoskeleton</location>
        <location evidence="1">Microtubule organizing center</location>
        <location evidence="1">Centrosome</location>
        <location evidence="1">Centriolar satellite</location>
    </subcellularLocation>
</comment>
<dbReference type="PANTHER" id="PTHR34252">
    <property type="entry name" value="UPF0705 PROTEIN C11ORF49"/>
    <property type="match status" value="1"/>
</dbReference>
<dbReference type="RefSeq" id="XP_029638015.1">
    <property type="nucleotide sequence ID" value="XM_029782155.2"/>
</dbReference>
<comment type="function">
    <text evidence="8">Regulator of the tubulin polyglutamylase complex (TPGC) that controls cytoskeletal organization, nuclear shape, and cilium disassembly by balancing microtubule and actin assembly. Regulates the assembly and stability of the TPGC and thereby modulates polyglutamylation of the microtubule, which antagonizes MAP4 binding.</text>
</comment>
<proteinExistence type="inferred from homology"/>
<protein>
    <recommendedName>
        <fullName evidence="7">Centriolar satellite-associated tubulin polyglutamylase complex regulator 1</fullName>
    </recommendedName>
</protein>
<evidence type="ECO:0000256" key="1">
    <source>
        <dbReference type="ARBA" id="ARBA00004607"/>
    </source>
</evidence>
<evidence type="ECO:0000256" key="5">
    <source>
        <dbReference type="ARBA" id="ARBA00023212"/>
    </source>
</evidence>
<dbReference type="InterPro" id="IPR038968">
    <property type="entry name" value="CSTPP1"/>
</dbReference>
<evidence type="ECO:0000313" key="10">
    <source>
        <dbReference type="RefSeq" id="XP_029638015.1"/>
    </source>
</evidence>
<evidence type="ECO:0000256" key="6">
    <source>
        <dbReference type="ARBA" id="ARBA00033750"/>
    </source>
</evidence>
<accession>A0A6P7SIH7</accession>
<sequence>MRQIVFKLSGIKRIIVELLKEFIGKCQEIYSVLCSQRSPRDPVVVPTSDLANVQSTPANNAPPADGVETASLLRAVGHLCKTSKISSPAPDVLQDILTPMATVRVSFYEFLMILAKSETVNNSLGILPSRLKVFENNDTCNSFRIPAYHLHTSSGRFTKN</sequence>